<reference evidence="6" key="2">
    <citation type="journal article" date="2021" name="Genome Biol. Evol.">
        <title>Developing a high-quality reference genome for a parasitic bivalve with doubly uniparental inheritance (Bivalvia: Unionida).</title>
        <authorList>
            <person name="Smith C.H."/>
        </authorList>
    </citation>
    <scope>NUCLEOTIDE SEQUENCE</scope>
    <source>
        <strain evidence="6">CHS0354</strain>
        <tissue evidence="6">Mantle</tissue>
    </source>
</reference>
<feature type="transmembrane region" description="Helical" evidence="5">
    <location>
        <begin position="114"/>
        <end position="139"/>
    </location>
</feature>
<proteinExistence type="predicted"/>
<evidence type="ECO:0000313" key="6">
    <source>
        <dbReference type="EMBL" id="KAK3593524.1"/>
    </source>
</evidence>
<feature type="transmembrane region" description="Helical" evidence="5">
    <location>
        <begin position="85"/>
        <end position="107"/>
    </location>
</feature>
<dbReference type="Proteomes" id="UP001195483">
    <property type="component" value="Unassembled WGS sequence"/>
</dbReference>
<dbReference type="Gene3D" id="1.20.140.150">
    <property type="match status" value="1"/>
</dbReference>
<dbReference type="EMBL" id="JAEAOA010002171">
    <property type="protein sequence ID" value="KAK3593524.1"/>
    <property type="molecule type" value="Genomic_DNA"/>
</dbReference>
<gene>
    <name evidence="6" type="ORF">CHS0354_037049</name>
</gene>
<keyword evidence="7" id="KW-1185">Reference proteome</keyword>
<evidence type="ECO:0000256" key="2">
    <source>
        <dbReference type="ARBA" id="ARBA00022692"/>
    </source>
</evidence>
<comment type="subcellular location">
    <subcellularLocation>
        <location evidence="1">Membrane</location>
        <topology evidence="1">Multi-pass membrane protein</topology>
    </subcellularLocation>
</comment>
<sequence>MFVIRLAALVTGSISFYLIVIGVSIPYWIYIGDKERLVPSFYSNVTFARNLGFWEYCEITELDGVLHSECRQIYGNRSDMTNASAAMMLIGMLMMAGSVVVCVTSILCMKENKLLPIIGGVCSLFAGLCMLIGVALYGHEYREEIFQYGPSFYMAIVATTFALVSGNIQIASRTIFTKPDMV</sequence>
<protein>
    <submittedName>
        <fullName evidence="6">Uncharacterized protein</fullName>
    </submittedName>
</protein>
<accession>A0AAE0SKR1</accession>
<dbReference type="InterPro" id="IPR050579">
    <property type="entry name" value="PMP-22/EMP/MP20-like"/>
</dbReference>
<keyword evidence="2 5" id="KW-0812">Transmembrane</keyword>
<reference evidence="6" key="3">
    <citation type="submission" date="2023-05" db="EMBL/GenBank/DDBJ databases">
        <authorList>
            <person name="Smith C.H."/>
        </authorList>
    </citation>
    <scope>NUCLEOTIDE SEQUENCE</scope>
    <source>
        <strain evidence="6">CHS0354</strain>
        <tissue evidence="6">Mantle</tissue>
    </source>
</reference>
<evidence type="ECO:0000256" key="3">
    <source>
        <dbReference type="ARBA" id="ARBA00022989"/>
    </source>
</evidence>
<dbReference type="GO" id="GO:0005886">
    <property type="term" value="C:plasma membrane"/>
    <property type="evidence" value="ECO:0007669"/>
    <property type="project" value="TreeGrafter"/>
</dbReference>
<name>A0AAE0SKR1_9BIVA</name>
<feature type="transmembrane region" description="Helical" evidence="5">
    <location>
        <begin position="151"/>
        <end position="171"/>
    </location>
</feature>
<dbReference type="InterPro" id="IPR004031">
    <property type="entry name" value="PMP22/EMP/MP20/Claudin"/>
</dbReference>
<evidence type="ECO:0000313" key="7">
    <source>
        <dbReference type="Proteomes" id="UP001195483"/>
    </source>
</evidence>
<reference evidence="6" key="1">
    <citation type="journal article" date="2021" name="Genome Biol. Evol.">
        <title>A High-Quality Reference Genome for a Parasitic Bivalve with Doubly Uniparental Inheritance (Bivalvia: Unionida).</title>
        <authorList>
            <person name="Smith C.H."/>
        </authorList>
    </citation>
    <scope>NUCLEOTIDE SEQUENCE</scope>
    <source>
        <strain evidence="6">CHS0354</strain>
    </source>
</reference>
<keyword evidence="3 5" id="KW-1133">Transmembrane helix</keyword>
<evidence type="ECO:0000256" key="4">
    <source>
        <dbReference type="ARBA" id="ARBA00023136"/>
    </source>
</evidence>
<keyword evidence="4 5" id="KW-0472">Membrane</keyword>
<dbReference type="Pfam" id="PF00822">
    <property type="entry name" value="PMP22_Claudin"/>
    <property type="match status" value="1"/>
</dbReference>
<dbReference type="AlphaFoldDB" id="A0AAE0SKR1"/>
<dbReference type="PANTHER" id="PTHR10671">
    <property type="entry name" value="EPITHELIAL MEMBRANE PROTEIN-RELATED"/>
    <property type="match status" value="1"/>
</dbReference>
<comment type="caution">
    <text evidence="6">The sequence shown here is derived from an EMBL/GenBank/DDBJ whole genome shotgun (WGS) entry which is preliminary data.</text>
</comment>
<evidence type="ECO:0000256" key="5">
    <source>
        <dbReference type="SAM" id="Phobius"/>
    </source>
</evidence>
<dbReference type="PANTHER" id="PTHR10671:SF108">
    <property type="entry name" value="CLAUDIN FAMILY PROTEIN-RELATED"/>
    <property type="match status" value="1"/>
</dbReference>
<evidence type="ECO:0000256" key="1">
    <source>
        <dbReference type="ARBA" id="ARBA00004141"/>
    </source>
</evidence>
<organism evidence="6 7">
    <name type="scientific">Potamilus streckersoni</name>
    <dbReference type="NCBI Taxonomy" id="2493646"/>
    <lineage>
        <taxon>Eukaryota</taxon>
        <taxon>Metazoa</taxon>
        <taxon>Spiralia</taxon>
        <taxon>Lophotrochozoa</taxon>
        <taxon>Mollusca</taxon>
        <taxon>Bivalvia</taxon>
        <taxon>Autobranchia</taxon>
        <taxon>Heteroconchia</taxon>
        <taxon>Palaeoheterodonta</taxon>
        <taxon>Unionida</taxon>
        <taxon>Unionoidea</taxon>
        <taxon>Unionidae</taxon>
        <taxon>Ambleminae</taxon>
        <taxon>Lampsilini</taxon>
        <taxon>Potamilus</taxon>
    </lineage>
</organism>
<feature type="transmembrane region" description="Helical" evidence="5">
    <location>
        <begin position="7"/>
        <end position="30"/>
    </location>
</feature>